<evidence type="ECO:0000313" key="1">
    <source>
        <dbReference type="EMBL" id="KAJ1369232.1"/>
    </source>
</evidence>
<organism evidence="1 2">
    <name type="scientific">Parelaphostrongylus tenuis</name>
    <name type="common">Meningeal worm</name>
    <dbReference type="NCBI Taxonomy" id="148309"/>
    <lineage>
        <taxon>Eukaryota</taxon>
        <taxon>Metazoa</taxon>
        <taxon>Ecdysozoa</taxon>
        <taxon>Nematoda</taxon>
        <taxon>Chromadorea</taxon>
        <taxon>Rhabditida</taxon>
        <taxon>Rhabditina</taxon>
        <taxon>Rhabditomorpha</taxon>
        <taxon>Strongyloidea</taxon>
        <taxon>Metastrongylidae</taxon>
        <taxon>Parelaphostrongylus</taxon>
    </lineage>
</organism>
<gene>
    <name evidence="1" type="ORF">KIN20_030645</name>
</gene>
<accession>A0AAD5WGG6</accession>
<protein>
    <submittedName>
        <fullName evidence="1">Uncharacterized protein</fullName>
    </submittedName>
</protein>
<dbReference type="Proteomes" id="UP001196413">
    <property type="component" value="Unassembled WGS sequence"/>
</dbReference>
<reference evidence="1" key="1">
    <citation type="submission" date="2021-06" db="EMBL/GenBank/DDBJ databases">
        <title>Parelaphostrongylus tenuis whole genome reference sequence.</title>
        <authorList>
            <person name="Garwood T.J."/>
            <person name="Larsen P.A."/>
            <person name="Fountain-Jones N.M."/>
            <person name="Garbe J.R."/>
            <person name="Macchietto M.G."/>
            <person name="Kania S.A."/>
            <person name="Gerhold R.W."/>
            <person name="Richards J.E."/>
            <person name="Wolf T.M."/>
        </authorList>
    </citation>
    <scope>NUCLEOTIDE SEQUENCE</scope>
    <source>
        <strain evidence="1">MNPRO001-30</strain>
        <tissue evidence="1">Meninges</tissue>
    </source>
</reference>
<sequence length="133" mass="15732">MSSIKKKCQIVHVENTLDNFLSNHNWQIKDDPTEDYELLVEGLKKCIDFAPVTQPRRTDRISYTMKELLKKQRKPKLDPNAKHLERVLSSASCRRAMQKNLHQYRQKELLEATRESSNLKKSRWNLCDYSISL</sequence>
<dbReference type="EMBL" id="JAHQIW010006464">
    <property type="protein sequence ID" value="KAJ1369232.1"/>
    <property type="molecule type" value="Genomic_DNA"/>
</dbReference>
<keyword evidence="2" id="KW-1185">Reference proteome</keyword>
<comment type="caution">
    <text evidence="1">The sequence shown here is derived from an EMBL/GenBank/DDBJ whole genome shotgun (WGS) entry which is preliminary data.</text>
</comment>
<evidence type="ECO:0000313" key="2">
    <source>
        <dbReference type="Proteomes" id="UP001196413"/>
    </source>
</evidence>
<name>A0AAD5WGG6_PARTN</name>
<dbReference type="AlphaFoldDB" id="A0AAD5WGG6"/>
<proteinExistence type="predicted"/>